<feature type="region of interest" description="Disordered" evidence="4">
    <location>
        <begin position="367"/>
        <end position="397"/>
    </location>
</feature>
<evidence type="ECO:0000256" key="1">
    <source>
        <dbReference type="ARBA" id="ARBA00022630"/>
    </source>
</evidence>
<evidence type="ECO:0000259" key="5">
    <source>
        <dbReference type="Pfam" id="PF07992"/>
    </source>
</evidence>
<sequence length="630" mass="69263">MKSEAIGVIGAGPAGLIQAHTFLQDGFTNVHIITKDVSVGGVWAKERVYPSMRINNVHGQFLFSSLPMPPPKDADHTGGRLTGYDMNVYFESFFDKFLKDNKHVTTWFKTRVETIGRGKGGSGWDVEVEVEVEDGRKCERKVLHFPRIVLCTGGCSTPKVPPMLSENAARKLGFTGPVVHSSESWSELDRLLKAAGGCRDTRVVAEDDKADLISKNRHPVLIIGGGKSAQDIAAHLSNQNVNVILVYRKADMFLAAKKPVSRRIRQSRLLSVLSPSIELRSRTERFLHNSWLGGKITRAFWERMAATSFQVYDTPEDSPLRLSHNIFWGNRTGDEGVLREDTYQAHVNRGTILKVIAPAYVEGYELPPSEGVEAPSSSASSSSSKTELDPHEDVEGKGKVLHVRLSTGELVRVSGVVLATGYKSSWDGIIDDALQEEIGLTRTLTREGEGDLEVYGNKVWGYASLSNPPVVDKGSSESVGNVKAPGLYKGIVPAKSLFRRDIAVNGAIITANAGYTFELCSHWISSFFLEEPMRLPETLQGATEQTKRNLAWMKKRFPEAKSWMNASYSAGSPHFAWPQAMDDLLEDMYLPSVRSGGSWLTWLVSPISIDELAPLGEERKAKCLTAGGGN</sequence>
<dbReference type="AlphaFoldDB" id="A0A5C3KNK6"/>
<dbReference type="InterPro" id="IPR023753">
    <property type="entry name" value="FAD/NAD-binding_dom"/>
</dbReference>
<dbReference type="InterPro" id="IPR050346">
    <property type="entry name" value="FMO-like"/>
</dbReference>
<feature type="domain" description="FAD/NAD(P)-binding" evidence="5">
    <location>
        <begin position="8"/>
        <end position="265"/>
    </location>
</feature>
<gene>
    <name evidence="6" type="ORF">FA15DRAFT_53945</name>
</gene>
<dbReference type="Pfam" id="PF07992">
    <property type="entry name" value="Pyr_redox_2"/>
    <property type="match status" value="1"/>
</dbReference>
<keyword evidence="1" id="KW-0285">Flavoprotein</keyword>
<evidence type="ECO:0000256" key="4">
    <source>
        <dbReference type="SAM" id="MobiDB-lite"/>
    </source>
</evidence>
<evidence type="ECO:0000256" key="2">
    <source>
        <dbReference type="ARBA" id="ARBA00022827"/>
    </source>
</evidence>
<dbReference type="SUPFAM" id="SSF51905">
    <property type="entry name" value="FAD/NAD(P)-binding domain"/>
    <property type="match status" value="2"/>
</dbReference>
<evidence type="ECO:0000256" key="3">
    <source>
        <dbReference type="ARBA" id="ARBA00023002"/>
    </source>
</evidence>
<dbReference type="Gene3D" id="3.50.50.60">
    <property type="entry name" value="FAD/NAD(P)-binding domain"/>
    <property type="match status" value="2"/>
</dbReference>
<evidence type="ECO:0000313" key="7">
    <source>
        <dbReference type="Proteomes" id="UP000307440"/>
    </source>
</evidence>
<dbReference type="Proteomes" id="UP000307440">
    <property type="component" value="Unassembled WGS sequence"/>
</dbReference>
<dbReference type="PANTHER" id="PTHR23023">
    <property type="entry name" value="DIMETHYLANILINE MONOOXYGENASE"/>
    <property type="match status" value="1"/>
</dbReference>
<name>A0A5C3KNK6_COPMA</name>
<keyword evidence="3" id="KW-0560">Oxidoreductase</keyword>
<dbReference type="GO" id="GO:0016491">
    <property type="term" value="F:oxidoreductase activity"/>
    <property type="evidence" value="ECO:0007669"/>
    <property type="project" value="UniProtKB-KW"/>
</dbReference>
<dbReference type="InterPro" id="IPR036188">
    <property type="entry name" value="FAD/NAD-bd_sf"/>
</dbReference>
<feature type="compositionally biased region" description="Basic and acidic residues" evidence="4">
    <location>
        <begin position="386"/>
        <end position="397"/>
    </location>
</feature>
<proteinExistence type="predicted"/>
<dbReference type="STRING" id="230819.A0A5C3KNK6"/>
<dbReference type="EMBL" id="ML210252">
    <property type="protein sequence ID" value="TFK22020.1"/>
    <property type="molecule type" value="Genomic_DNA"/>
</dbReference>
<evidence type="ECO:0000313" key="6">
    <source>
        <dbReference type="EMBL" id="TFK22020.1"/>
    </source>
</evidence>
<dbReference type="OrthoDB" id="2915840at2759"/>
<keyword evidence="7" id="KW-1185">Reference proteome</keyword>
<organism evidence="6 7">
    <name type="scientific">Coprinopsis marcescibilis</name>
    <name type="common">Agaric fungus</name>
    <name type="synonym">Psathyrella marcescibilis</name>
    <dbReference type="NCBI Taxonomy" id="230819"/>
    <lineage>
        <taxon>Eukaryota</taxon>
        <taxon>Fungi</taxon>
        <taxon>Dikarya</taxon>
        <taxon>Basidiomycota</taxon>
        <taxon>Agaricomycotina</taxon>
        <taxon>Agaricomycetes</taxon>
        <taxon>Agaricomycetidae</taxon>
        <taxon>Agaricales</taxon>
        <taxon>Agaricineae</taxon>
        <taxon>Psathyrellaceae</taxon>
        <taxon>Coprinopsis</taxon>
    </lineage>
</organism>
<reference evidence="6 7" key="1">
    <citation type="journal article" date="2019" name="Nat. Ecol. Evol.">
        <title>Megaphylogeny resolves global patterns of mushroom evolution.</title>
        <authorList>
            <person name="Varga T."/>
            <person name="Krizsan K."/>
            <person name="Foldi C."/>
            <person name="Dima B."/>
            <person name="Sanchez-Garcia M."/>
            <person name="Sanchez-Ramirez S."/>
            <person name="Szollosi G.J."/>
            <person name="Szarkandi J.G."/>
            <person name="Papp V."/>
            <person name="Albert L."/>
            <person name="Andreopoulos W."/>
            <person name="Angelini C."/>
            <person name="Antonin V."/>
            <person name="Barry K.W."/>
            <person name="Bougher N.L."/>
            <person name="Buchanan P."/>
            <person name="Buyck B."/>
            <person name="Bense V."/>
            <person name="Catcheside P."/>
            <person name="Chovatia M."/>
            <person name="Cooper J."/>
            <person name="Damon W."/>
            <person name="Desjardin D."/>
            <person name="Finy P."/>
            <person name="Geml J."/>
            <person name="Haridas S."/>
            <person name="Hughes K."/>
            <person name="Justo A."/>
            <person name="Karasinski D."/>
            <person name="Kautmanova I."/>
            <person name="Kiss B."/>
            <person name="Kocsube S."/>
            <person name="Kotiranta H."/>
            <person name="LaButti K.M."/>
            <person name="Lechner B.E."/>
            <person name="Liimatainen K."/>
            <person name="Lipzen A."/>
            <person name="Lukacs Z."/>
            <person name="Mihaltcheva S."/>
            <person name="Morgado L.N."/>
            <person name="Niskanen T."/>
            <person name="Noordeloos M.E."/>
            <person name="Ohm R.A."/>
            <person name="Ortiz-Santana B."/>
            <person name="Ovrebo C."/>
            <person name="Racz N."/>
            <person name="Riley R."/>
            <person name="Savchenko A."/>
            <person name="Shiryaev A."/>
            <person name="Soop K."/>
            <person name="Spirin V."/>
            <person name="Szebenyi C."/>
            <person name="Tomsovsky M."/>
            <person name="Tulloss R.E."/>
            <person name="Uehling J."/>
            <person name="Grigoriev I.V."/>
            <person name="Vagvolgyi C."/>
            <person name="Papp T."/>
            <person name="Martin F.M."/>
            <person name="Miettinen O."/>
            <person name="Hibbett D.S."/>
            <person name="Nagy L.G."/>
        </authorList>
    </citation>
    <scope>NUCLEOTIDE SEQUENCE [LARGE SCALE GENOMIC DNA]</scope>
    <source>
        <strain evidence="6 7">CBS 121175</strain>
    </source>
</reference>
<protein>
    <submittedName>
        <fullName evidence="6">FAD/NAD(P)-binding domain-containing protein</fullName>
    </submittedName>
</protein>
<keyword evidence="2" id="KW-0274">FAD</keyword>
<accession>A0A5C3KNK6</accession>